<feature type="domain" description="Transglutaminase-like" evidence="2">
    <location>
        <begin position="470"/>
        <end position="549"/>
    </location>
</feature>
<dbReference type="AlphaFoldDB" id="A0A150N607"/>
<keyword evidence="1" id="KW-1133">Transmembrane helix</keyword>
<dbReference type="InterPro" id="IPR052901">
    <property type="entry name" value="Bact_TGase-like"/>
</dbReference>
<organism evidence="3 4">
    <name type="scientific">Parageobacillus toebii</name>
    <dbReference type="NCBI Taxonomy" id="153151"/>
    <lineage>
        <taxon>Bacteria</taxon>
        <taxon>Bacillati</taxon>
        <taxon>Bacillota</taxon>
        <taxon>Bacilli</taxon>
        <taxon>Bacillales</taxon>
        <taxon>Anoxybacillaceae</taxon>
        <taxon>Parageobacillus</taxon>
    </lineage>
</organism>
<protein>
    <recommendedName>
        <fullName evidence="2">Transglutaminase-like domain-containing protein</fullName>
    </recommendedName>
</protein>
<dbReference type="Gene3D" id="3.10.620.30">
    <property type="match status" value="1"/>
</dbReference>
<feature type="transmembrane region" description="Helical" evidence="1">
    <location>
        <begin position="196"/>
        <end position="214"/>
    </location>
</feature>
<dbReference type="EMBL" id="LQYW01000021">
    <property type="protein sequence ID" value="KYD32141.1"/>
    <property type="molecule type" value="Genomic_DNA"/>
</dbReference>
<dbReference type="PANTHER" id="PTHR42736:SF1">
    <property type="entry name" value="PROTEIN-GLUTAMINE GAMMA-GLUTAMYLTRANSFERASE"/>
    <property type="match status" value="1"/>
</dbReference>
<dbReference type="SUPFAM" id="SSF54001">
    <property type="entry name" value="Cysteine proteinases"/>
    <property type="match status" value="1"/>
</dbReference>
<dbReference type="InterPro" id="IPR038765">
    <property type="entry name" value="Papain-like_cys_pep_sf"/>
</dbReference>
<reference evidence="3 4" key="1">
    <citation type="submission" date="2016-01" db="EMBL/GenBank/DDBJ databases">
        <title>Draft Genome Sequences of Seven Thermophilic Sporeformers Isolated from Foods.</title>
        <authorList>
            <person name="Berendsen E.M."/>
            <person name="Wells-Bennik M.H."/>
            <person name="Krawcyk A.O."/>
            <person name="De Jong A."/>
            <person name="Holsappel S."/>
            <person name="Eijlander R.T."/>
            <person name="Kuipers O.P."/>
        </authorList>
    </citation>
    <scope>NUCLEOTIDE SEQUENCE [LARGE SCALE GENOMIC DNA]</scope>
    <source>
        <strain evidence="3 4">B4110</strain>
    </source>
</reference>
<dbReference type="RefSeq" id="WP_062677495.1">
    <property type="nucleotide sequence ID" value="NZ_LQYW01000021.1"/>
</dbReference>
<keyword evidence="1" id="KW-0472">Membrane</keyword>
<feature type="transmembrane region" description="Helical" evidence="1">
    <location>
        <begin position="40"/>
        <end position="60"/>
    </location>
</feature>
<comment type="caution">
    <text evidence="3">The sequence shown here is derived from an EMBL/GenBank/DDBJ whole genome shotgun (WGS) entry which is preliminary data.</text>
</comment>
<dbReference type="Pfam" id="PF13559">
    <property type="entry name" value="DUF4129"/>
    <property type="match status" value="1"/>
</dbReference>
<proteinExistence type="predicted"/>
<evidence type="ECO:0000313" key="3">
    <source>
        <dbReference type="EMBL" id="KYD32141.1"/>
    </source>
</evidence>
<dbReference type="Proteomes" id="UP000075324">
    <property type="component" value="Unassembled WGS sequence"/>
</dbReference>
<feature type="transmembrane region" description="Helical" evidence="1">
    <location>
        <begin position="139"/>
        <end position="158"/>
    </location>
</feature>
<evidence type="ECO:0000256" key="1">
    <source>
        <dbReference type="SAM" id="Phobius"/>
    </source>
</evidence>
<sequence>MVNAIKNLGKNLLIYGLACWLLIEWLLPLETVSDTRNVQVFIWFVSVCFLLYLLRIPVWLSAFIKIAYMVCALNTLFYHVSYLQVLKLLVREIVDHVPILFSMRWAELTNSFRSFLFFLLLWMMAYLLHYWLFTQKRLFFFYVLTVTYITVLDTFTMFRGNGAIIRLVVFGFFLLSFLHIERLREKASIAGGIRKWTVFCLCLIGLAFICGYFSPKLPPKWPDPVAFVRSDAAPQEEKRNDPALAKVKKIGYGQNDSRLGGPFIADDTVVFIAEDQKRHYWRVETKDIYTGKGWESSDSVQVKTFEKNTDIGYSWWNLSVKKQTMTASIHIKEPYFHIVYPLGLKAIDTPEDIVFRLDTATEKMYATDRSAYAIMLRTYNITYEYPTFSIDKLNAAPPVQDEGLKKRYTQLPESVPKRVRDLAKQIVKGKQTQYEQVKAIEQYFHMNGYVYETSDVAIPGEKDDYVDQFLFETKKGYCDNFSTSMVVLLRSLGIPARWVKGYTSGQLIEGATLGEEEGKNVYQVTNKDAHSWVEVYFSGIGWVPFEPTQGFANPYEFTDLQSTPETAPIPRQRRLEQGRVPIKDVMEQDRSSSSSVKETFASFLDIWSWKRITIVVSILLACALVLYKTRRKWWPYVTLFLFKYKRGNDRFTKAYLSLLRHLDDYGLKRKQDQTLRQYAAYVDDWFQTKEMTKLTLLYEKVIYQQETVRVEWAEVKELWENLIKKTAS</sequence>
<gene>
    <name evidence="3" type="ORF">B4110_0278</name>
</gene>
<dbReference type="Pfam" id="PF01841">
    <property type="entry name" value="Transglut_core"/>
    <property type="match status" value="1"/>
</dbReference>
<evidence type="ECO:0000313" key="4">
    <source>
        <dbReference type="Proteomes" id="UP000075324"/>
    </source>
</evidence>
<dbReference type="InterPro" id="IPR002931">
    <property type="entry name" value="Transglutaminase-like"/>
</dbReference>
<dbReference type="PATRIC" id="fig|153151.4.peg.1025"/>
<name>A0A150N607_9BACL</name>
<dbReference type="SMART" id="SM00460">
    <property type="entry name" value="TGc"/>
    <property type="match status" value="1"/>
</dbReference>
<feature type="transmembrane region" description="Helical" evidence="1">
    <location>
        <begin position="12"/>
        <end position="28"/>
    </location>
</feature>
<feature type="transmembrane region" description="Helical" evidence="1">
    <location>
        <begin position="67"/>
        <end position="90"/>
    </location>
</feature>
<dbReference type="InterPro" id="IPR021878">
    <property type="entry name" value="TgpA_N"/>
</dbReference>
<feature type="transmembrane region" description="Helical" evidence="1">
    <location>
        <begin position="110"/>
        <end position="132"/>
    </location>
</feature>
<feature type="transmembrane region" description="Helical" evidence="1">
    <location>
        <begin position="164"/>
        <end position="184"/>
    </location>
</feature>
<dbReference type="PANTHER" id="PTHR42736">
    <property type="entry name" value="PROTEIN-GLUTAMINE GAMMA-GLUTAMYLTRANSFERASE"/>
    <property type="match status" value="1"/>
</dbReference>
<dbReference type="InterPro" id="IPR025403">
    <property type="entry name" value="TgpA-like_C"/>
</dbReference>
<dbReference type="Pfam" id="PF11992">
    <property type="entry name" value="TgpA_N"/>
    <property type="match status" value="1"/>
</dbReference>
<evidence type="ECO:0000259" key="2">
    <source>
        <dbReference type="SMART" id="SM00460"/>
    </source>
</evidence>
<keyword evidence="1" id="KW-0812">Transmembrane</keyword>
<accession>A0A150N607</accession>